<dbReference type="KEGG" id="bbel:109476513"/>
<sequence length="661" mass="72415">MWSLAVVSSFLLLSFAKCLPLEDPLLACLAGHSGLEKPPSPVPDGSGRLKYVLTVRDHDSGPIQADGRYDVSVSGQYGSQFHRVVVVASCGRLRPLPGDTALRAGTCLELSTVANTDSRTKSTASFTWVAPGERLLDGECVTIRLLLNILVRNRRESPSSRTDLTTTTEDDRSLKWRLISKGCCRSGSRFGAKPHDLNCDEASRKFVSSNIAELMHLRAVCVEEFAFCCKEKRRDMGYSVESSSHAGSEVEPTEPLYDSTGQQSETTISDSPTGDSSSTAAMKDITIQQACCLNGLRTAYDPDKSCLDEGESYINQTAADDLESTNEATGCKLEFSRCCEALREHVGGSSPPPQEVDLASLEDLQLTQHCCRQGWVQGLSPETDCAQNAMEYARLPLGNSTDRQLQCSSKYTECCSTRQAQNLDLDALFYPSIHPKKTLKSAAAFPNQTTDGVQSLSNDIESIIERILLQTHVTNVSQSTTTYLTLGEQETSQSETSSAALRNFEIHDDRIQSVTEIQNTGQLAGPTTAPLRSVTEAQMSPSIQSAPTHRAQSKLSWDDIGMDTLVVLSKHRRTLRLCCLKGKAVVETAHPKSCQLEADGYTQGARLTDQVRQSCKDVFVHCCESMDPGHRGPTRSYGRNIRRLLGDSGEYVHGNREMYYS</sequence>
<evidence type="ECO:0000256" key="2">
    <source>
        <dbReference type="SAM" id="SignalP"/>
    </source>
</evidence>
<reference evidence="4" key="1">
    <citation type="submission" date="2025-08" db="UniProtKB">
        <authorList>
            <consortium name="RefSeq"/>
        </authorList>
    </citation>
    <scope>IDENTIFICATION</scope>
    <source>
        <tissue evidence="4">Gonad</tissue>
    </source>
</reference>
<dbReference type="OrthoDB" id="10041334at2759"/>
<dbReference type="GeneID" id="109476513"/>
<feature type="region of interest" description="Disordered" evidence="1">
    <location>
        <begin position="240"/>
        <end position="279"/>
    </location>
</feature>
<accession>A0A6P4YUE1</accession>
<feature type="compositionally biased region" description="Polar residues" evidence="1">
    <location>
        <begin position="259"/>
        <end position="279"/>
    </location>
</feature>
<evidence type="ECO:0000313" key="3">
    <source>
        <dbReference type="Proteomes" id="UP000515135"/>
    </source>
</evidence>
<feature type="signal peptide" evidence="2">
    <location>
        <begin position="1"/>
        <end position="18"/>
    </location>
</feature>
<dbReference type="RefSeq" id="XP_019633045.1">
    <property type="nucleotide sequence ID" value="XM_019777486.1"/>
</dbReference>
<name>A0A6P4YUE1_BRABE</name>
<keyword evidence="2" id="KW-0732">Signal</keyword>
<proteinExistence type="predicted"/>
<feature type="chain" id="PRO_5028355041" evidence="2">
    <location>
        <begin position="19"/>
        <end position="661"/>
    </location>
</feature>
<dbReference type="Proteomes" id="UP000515135">
    <property type="component" value="Unplaced"/>
</dbReference>
<organism evidence="3 4">
    <name type="scientific">Branchiostoma belcheri</name>
    <name type="common">Amphioxus</name>
    <dbReference type="NCBI Taxonomy" id="7741"/>
    <lineage>
        <taxon>Eukaryota</taxon>
        <taxon>Metazoa</taxon>
        <taxon>Chordata</taxon>
        <taxon>Cephalochordata</taxon>
        <taxon>Leptocardii</taxon>
        <taxon>Amphioxiformes</taxon>
        <taxon>Branchiostomatidae</taxon>
        <taxon>Branchiostoma</taxon>
    </lineage>
</organism>
<evidence type="ECO:0000313" key="4">
    <source>
        <dbReference type="RefSeq" id="XP_019633045.1"/>
    </source>
</evidence>
<evidence type="ECO:0000256" key="1">
    <source>
        <dbReference type="SAM" id="MobiDB-lite"/>
    </source>
</evidence>
<keyword evidence="3" id="KW-1185">Reference proteome</keyword>
<dbReference type="AlphaFoldDB" id="A0A6P4YUE1"/>
<gene>
    <name evidence="4" type="primary">LOC109476513</name>
</gene>
<protein>
    <submittedName>
        <fullName evidence="4">Uncharacterized protein LOC109476513</fullName>
    </submittedName>
</protein>